<evidence type="ECO:0000313" key="2">
    <source>
        <dbReference type="Proteomes" id="UP000185713"/>
    </source>
</evidence>
<accession>A0A1L9C3B4</accession>
<comment type="caution">
    <text evidence="1">The sequence shown here is derived from an EMBL/GenBank/DDBJ whole genome shotgun (WGS) entry which is preliminary data.</text>
</comment>
<sequence length="37" mass="4425">MIMGTVYIKSILQQNYITKTRQFAPKPSITHKYYPTY</sequence>
<name>A0A1L9C3B4_9EURY</name>
<proteinExistence type="predicted"/>
<reference evidence="1 2" key="1">
    <citation type="submission" date="2014-12" db="EMBL/GenBank/DDBJ databases">
        <title>The genome sequence of Methanohalophilus portucalensis strain FDF1.</title>
        <authorList>
            <person name="Lai M.-C."/>
            <person name="Lai S.-J."/>
        </authorList>
    </citation>
    <scope>NUCLEOTIDE SEQUENCE [LARGE SCALE GENOMIC DNA]</scope>
    <source>
        <strain evidence="1 2">FDF-1</strain>
    </source>
</reference>
<protein>
    <submittedName>
        <fullName evidence="1">Uncharacterized protein</fullName>
    </submittedName>
</protein>
<evidence type="ECO:0000313" key="1">
    <source>
        <dbReference type="EMBL" id="OJH48977.1"/>
    </source>
</evidence>
<dbReference type="EMBL" id="JWTK01000004">
    <property type="protein sequence ID" value="OJH48977.1"/>
    <property type="molecule type" value="Genomic_DNA"/>
</dbReference>
<gene>
    <name evidence="1" type="ORF">MPF_1479</name>
</gene>
<dbReference type="Proteomes" id="UP000185713">
    <property type="component" value="Unassembled WGS sequence"/>
</dbReference>
<dbReference type="AlphaFoldDB" id="A0A1L9C3B4"/>
<organism evidence="1 2">
    <name type="scientific">Methanohalophilus portucalensis FDF-1</name>
    <dbReference type="NCBI Taxonomy" id="523843"/>
    <lineage>
        <taxon>Archaea</taxon>
        <taxon>Methanobacteriati</taxon>
        <taxon>Methanobacteriota</taxon>
        <taxon>Stenosarchaea group</taxon>
        <taxon>Methanomicrobia</taxon>
        <taxon>Methanosarcinales</taxon>
        <taxon>Methanosarcinaceae</taxon>
        <taxon>Methanohalophilus</taxon>
    </lineage>
</organism>